<name>A0A7J4IVP5_9ARCH</name>
<comment type="caution">
    <text evidence="1">The sequence shown here is derived from an EMBL/GenBank/DDBJ whole genome shotgun (WGS) entry which is preliminary data.</text>
</comment>
<dbReference type="InterPro" id="IPR029063">
    <property type="entry name" value="SAM-dependent_MTases_sf"/>
</dbReference>
<dbReference type="SUPFAM" id="SSF53335">
    <property type="entry name" value="S-adenosyl-L-methionine-dependent methyltransferases"/>
    <property type="match status" value="1"/>
</dbReference>
<dbReference type="Proteomes" id="UP000565078">
    <property type="component" value="Unassembled WGS sequence"/>
</dbReference>
<dbReference type="EMBL" id="DUGC01000046">
    <property type="protein sequence ID" value="HIH09532.1"/>
    <property type="molecule type" value="Genomic_DNA"/>
</dbReference>
<evidence type="ECO:0000313" key="2">
    <source>
        <dbReference type="Proteomes" id="UP000565078"/>
    </source>
</evidence>
<gene>
    <name evidence="1" type="ORF">HA254_02570</name>
</gene>
<dbReference type="Gene3D" id="3.40.50.150">
    <property type="entry name" value="Vaccinia Virus protein VP39"/>
    <property type="match status" value="1"/>
</dbReference>
<sequence>MPAAKPFYEYNARARKQLRAGAIPARVYRPEELRDPRRASRENLLVKIAKEKDEAGSWHTFRIPLKVHQRWIGGSIDIQSQVARAVDAARKRGLKAFVLELGCGLGDVLAGEKAKYGDDLVTYGSVLKRTRGADYAGVDHLLEGELRNCLPRRQIFDFVFSLTDGSFSHTRLKAGSLERVIGLLRPGGTAALHMGREFFSGDFESLREVKAVLAENGIKHYATENDVLVFTKPYPHLP</sequence>
<accession>A0A7J4IVP5</accession>
<reference evidence="2" key="1">
    <citation type="journal article" date="2020" name="bioRxiv">
        <title>A rank-normalized archaeal taxonomy based on genome phylogeny resolves widespread incomplete and uneven classifications.</title>
        <authorList>
            <person name="Rinke C."/>
            <person name="Chuvochina M."/>
            <person name="Mussig A.J."/>
            <person name="Chaumeil P.-A."/>
            <person name="Waite D.W."/>
            <person name="Whitman W.B."/>
            <person name="Parks D.H."/>
            <person name="Hugenholtz P."/>
        </authorList>
    </citation>
    <scope>NUCLEOTIDE SEQUENCE [LARGE SCALE GENOMIC DNA]</scope>
</reference>
<organism evidence="1 2">
    <name type="scientific">Candidatus Iainarchaeum sp</name>
    <dbReference type="NCBI Taxonomy" id="3101447"/>
    <lineage>
        <taxon>Archaea</taxon>
        <taxon>Candidatus Iainarchaeota</taxon>
        <taxon>Candidatus Iainarchaeia</taxon>
        <taxon>Candidatus Iainarchaeales</taxon>
        <taxon>Candidatus Iainarchaeaceae</taxon>
        <taxon>Candidatus Iainarchaeum</taxon>
    </lineage>
</organism>
<evidence type="ECO:0008006" key="3">
    <source>
        <dbReference type="Google" id="ProtNLM"/>
    </source>
</evidence>
<protein>
    <recommendedName>
        <fullName evidence="3">Class I SAM-dependent methyltransferase</fullName>
    </recommendedName>
</protein>
<dbReference type="AlphaFoldDB" id="A0A7J4IVP5"/>
<evidence type="ECO:0000313" key="1">
    <source>
        <dbReference type="EMBL" id="HIH09532.1"/>
    </source>
</evidence>
<proteinExistence type="predicted"/>